<feature type="active site" evidence="9">
    <location>
        <position position="77"/>
    </location>
</feature>
<evidence type="ECO:0000256" key="1">
    <source>
        <dbReference type="ARBA" id="ARBA00001770"/>
    </source>
</evidence>
<dbReference type="SUPFAM" id="SSF53182">
    <property type="entry name" value="Pyrrolidone carboxyl peptidase (pyroglutamate aminopeptidase)"/>
    <property type="match status" value="1"/>
</dbReference>
<dbReference type="InterPro" id="IPR016125">
    <property type="entry name" value="Peptidase_C15-like"/>
</dbReference>
<dbReference type="GO" id="GO:0005829">
    <property type="term" value="C:cytosol"/>
    <property type="evidence" value="ECO:0007669"/>
    <property type="project" value="InterPro"/>
</dbReference>
<dbReference type="PROSITE" id="PS01334">
    <property type="entry name" value="PYRASE_CYS"/>
    <property type="match status" value="1"/>
</dbReference>
<dbReference type="PROSITE" id="PS01333">
    <property type="entry name" value="PYRASE_GLU"/>
    <property type="match status" value="1"/>
</dbReference>
<dbReference type="PIRSF" id="PIRSF015592">
    <property type="entry name" value="Prld-crbxl_pptds"/>
    <property type="match status" value="1"/>
</dbReference>
<keyword evidence="6" id="KW-0645">Protease</keyword>
<dbReference type="EC" id="3.4.19.3" evidence="9"/>
<reference evidence="11 12" key="1">
    <citation type="submission" date="2016-11" db="EMBL/GenBank/DDBJ databases">
        <authorList>
            <person name="Jaros S."/>
            <person name="Januszkiewicz K."/>
            <person name="Wedrychowicz H."/>
        </authorList>
    </citation>
    <scope>NUCLEOTIDE SEQUENCE [LARGE SCALE GENOMIC DNA]</scope>
    <source>
        <strain evidence="11 12">DSM 15929</strain>
    </source>
</reference>
<organism evidence="11 12">
    <name type="scientific">Anaerocolumna jejuensis DSM 15929</name>
    <dbReference type="NCBI Taxonomy" id="1121322"/>
    <lineage>
        <taxon>Bacteria</taxon>
        <taxon>Bacillati</taxon>
        <taxon>Bacillota</taxon>
        <taxon>Clostridia</taxon>
        <taxon>Lachnospirales</taxon>
        <taxon>Lachnospiraceae</taxon>
        <taxon>Anaerocolumna</taxon>
    </lineage>
</organism>
<keyword evidence="7" id="KW-0378">Hydrolase</keyword>
<dbReference type="InterPro" id="IPR036440">
    <property type="entry name" value="Peptidase_C15-like_sf"/>
</dbReference>
<dbReference type="GO" id="GO:0006508">
    <property type="term" value="P:proteolysis"/>
    <property type="evidence" value="ECO:0007669"/>
    <property type="project" value="UniProtKB-KW"/>
</dbReference>
<evidence type="ECO:0000313" key="12">
    <source>
        <dbReference type="Proteomes" id="UP000184386"/>
    </source>
</evidence>
<keyword evidence="8" id="KW-0788">Thiol protease</keyword>
<name>A0A1M6TE29_9FIRM</name>
<evidence type="ECO:0000256" key="8">
    <source>
        <dbReference type="ARBA" id="ARBA00022807"/>
    </source>
</evidence>
<evidence type="ECO:0000313" key="11">
    <source>
        <dbReference type="EMBL" id="SHK55149.1"/>
    </source>
</evidence>
<comment type="subcellular location">
    <subcellularLocation>
        <location evidence="3">Cytoplasm</location>
    </subcellularLocation>
</comment>
<dbReference type="InterPro" id="IPR029762">
    <property type="entry name" value="PGP-I_bact-type"/>
</dbReference>
<dbReference type="PANTHER" id="PTHR23402:SF1">
    <property type="entry name" value="PYROGLUTAMYL-PEPTIDASE I"/>
    <property type="match status" value="1"/>
</dbReference>
<evidence type="ECO:0000256" key="10">
    <source>
        <dbReference type="PROSITE-ProRule" id="PRU10077"/>
    </source>
</evidence>
<dbReference type="STRING" id="1121322.SAMN02745136_02760"/>
<comment type="catalytic activity">
    <reaction evidence="1 9">
        <text>Release of an N-terminal pyroglutamyl group from a polypeptide, the second amino acid generally not being Pro.</text>
        <dbReference type="EC" id="3.4.19.3"/>
    </reaction>
</comment>
<sequence>MKILVTGFEAFNQEVINPSGEIIKALAETFGENLCILKLPVEFKRAGELLEEAIMRLQPDITLSFGQAGKRECITIERVAINVDDAIIPDNIGYQPIDTTISGIGPAAYFTTLPLRGLLQCLSENEIEAKISNSAGTYVCNHVMYQALHLAETRFPNMKAGFIHVPYMKEQAEGKENVPYMELTEMIKAAEIIIRYLEKQAS</sequence>
<dbReference type="CDD" id="cd00501">
    <property type="entry name" value="Peptidase_C15"/>
    <property type="match status" value="1"/>
</dbReference>
<dbReference type="RefSeq" id="WP_073276869.1">
    <property type="nucleotide sequence ID" value="NZ_FRAC01000013.1"/>
</dbReference>
<evidence type="ECO:0000256" key="5">
    <source>
        <dbReference type="ARBA" id="ARBA00022490"/>
    </source>
</evidence>
<dbReference type="EMBL" id="FRAC01000013">
    <property type="protein sequence ID" value="SHK55149.1"/>
    <property type="molecule type" value="Genomic_DNA"/>
</dbReference>
<dbReference type="InterPro" id="IPR033693">
    <property type="entry name" value="PGPEP1_Glu_AS"/>
</dbReference>
<comment type="similarity">
    <text evidence="4">Belongs to the peptidase C15 family.</text>
</comment>
<dbReference type="Proteomes" id="UP000184386">
    <property type="component" value="Unassembled WGS sequence"/>
</dbReference>
<feature type="active site" evidence="10">
    <location>
        <position position="140"/>
    </location>
</feature>
<gene>
    <name evidence="11" type="ORF">SAMN02745136_02760</name>
</gene>
<evidence type="ECO:0000256" key="2">
    <source>
        <dbReference type="ARBA" id="ARBA00002280"/>
    </source>
</evidence>
<protein>
    <recommendedName>
        <fullName evidence="9">Pyroglutamyl-peptidase I</fullName>
        <ecNumber evidence="9">3.4.19.3</ecNumber>
    </recommendedName>
</protein>
<dbReference type="GO" id="GO:0016920">
    <property type="term" value="F:pyroglutamyl-peptidase activity"/>
    <property type="evidence" value="ECO:0007669"/>
    <property type="project" value="UniProtKB-EC"/>
</dbReference>
<keyword evidence="5" id="KW-0963">Cytoplasm</keyword>
<evidence type="ECO:0000256" key="4">
    <source>
        <dbReference type="ARBA" id="ARBA00006641"/>
    </source>
</evidence>
<dbReference type="PRINTS" id="PR00706">
    <property type="entry name" value="PYROGLUPTASE"/>
</dbReference>
<dbReference type="InterPro" id="IPR033694">
    <property type="entry name" value="PGPEP1_Cys_AS"/>
</dbReference>
<accession>A0A1M6TE29</accession>
<evidence type="ECO:0000256" key="3">
    <source>
        <dbReference type="ARBA" id="ARBA00004496"/>
    </source>
</evidence>
<dbReference type="NCBIfam" id="TIGR00504">
    <property type="entry name" value="pyro_pdase"/>
    <property type="match status" value="1"/>
</dbReference>
<dbReference type="Gene3D" id="3.40.630.20">
    <property type="entry name" value="Peptidase C15, pyroglutamyl peptidase I-like"/>
    <property type="match status" value="1"/>
</dbReference>
<dbReference type="OrthoDB" id="9779738at2"/>
<comment type="function">
    <text evidence="2">Removes 5-oxoproline from various penultimate amino acid residues except L-proline.</text>
</comment>
<keyword evidence="12" id="KW-1185">Reference proteome</keyword>
<dbReference type="Pfam" id="PF01470">
    <property type="entry name" value="Peptidase_C15"/>
    <property type="match status" value="1"/>
</dbReference>
<evidence type="ECO:0000256" key="7">
    <source>
        <dbReference type="ARBA" id="ARBA00022801"/>
    </source>
</evidence>
<dbReference type="InterPro" id="IPR000816">
    <property type="entry name" value="Peptidase_C15"/>
</dbReference>
<evidence type="ECO:0000256" key="9">
    <source>
        <dbReference type="PROSITE-ProRule" id="PRU10076"/>
    </source>
</evidence>
<dbReference type="PANTHER" id="PTHR23402">
    <property type="entry name" value="PROTEASE FAMILY C15 PYROGLUTAMYL-PEPTIDASE I-RELATED"/>
    <property type="match status" value="1"/>
</dbReference>
<evidence type="ECO:0000256" key="6">
    <source>
        <dbReference type="ARBA" id="ARBA00022670"/>
    </source>
</evidence>
<dbReference type="NCBIfam" id="NF009676">
    <property type="entry name" value="PRK13197.1"/>
    <property type="match status" value="1"/>
</dbReference>
<proteinExistence type="inferred from homology"/>
<dbReference type="AlphaFoldDB" id="A0A1M6TE29"/>
<dbReference type="FunFam" id="3.40.630.20:FF:000001">
    <property type="entry name" value="Pyrrolidone-carboxylate peptidase"/>
    <property type="match status" value="1"/>
</dbReference>